<accession>A0AC34GL25</accession>
<sequence>MTLVGPDLMKLTDENGAFSPSTALICGKQILKGLECLHKMGYIHADLMPSNFAIGLDSEKNSLSVPTSKKKALDYISPFHTICILDLGCSINPYKTNKKENFGNRTFASLASHNNNELTFKDDL</sequence>
<dbReference type="Proteomes" id="UP000887579">
    <property type="component" value="Unplaced"/>
</dbReference>
<evidence type="ECO:0000313" key="1">
    <source>
        <dbReference type="Proteomes" id="UP000887579"/>
    </source>
</evidence>
<protein>
    <submittedName>
        <fullName evidence="2">Protein kinase domain-containing protein</fullName>
    </submittedName>
</protein>
<reference evidence="2" key="1">
    <citation type="submission" date="2022-11" db="UniProtKB">
        <authorList>
            <consortium name="WormBaseParasite"/>
        </authorList>
    </citation>
    <scope>IDENTIFICATION</scope>
</reference>
<organism evidence="1 2">
    <name type="scientific">Panagrolaimus sp. ES5</name>
    <dbReference type="NCBI Taxonomy" id="591445"/>
    <lineage>
        <taxon>Eukaryota</taxon>
        <taxon>Metazoa</taxon>
        <taxon>Ecdysozoa</taxon>
        <taxon>Nematoda</taxon>
        <taxon>Chromadorea</taxon>
        <taxon>Rhabditida</taxon>
        <taxon>Tylenchina</taxon>
        <taxon>Panagrolaimomorpha</taxon>
        <taxon>Panagrolaimoidea</taxon>
        <taxon>Panagrolaimidae</taxon>
        <taxon>Panagrolaimus</taxon>
    </lineage>
</organism>
<name>A0AC34GL25_9BILA</name>
<evidence type="ECO:0000313" key="2">
    <source>
        <dbReference type="WBParaSite" id="ES5_v2.g30268.t1"/>
    </source>
</evidence>
<dbReference type="WBParaSite" id="ES5_v2.g30268.t1">
    <property type="protein sequence ID" value="ES5_v2.g30268.t1"/>
    <property type="gene ID" value="ES5_v2.g30268"/>
</dbReference>
<proteinExistence type="predicted"/>